<feature type="domain" description="PHD-type" evidence="12">
    <location>
        <begin position="3026"/>
        <end position="3077"/>
    </location>
</feature>
<protein>
    <submittedName>
        <fullName evidence="14">Uncharacterized protein LOC107066345</fullName>
    </submittedName>
</protein>
<feature type="compositionally biased region" description="Basic residues" evidence="11">
    <location>
        <begin position="2422"/>
        <end position="2432"/>
    </location>
</feature>
<reference evidence="14" key="1">
    <citation type="submission" date="2025-08" db="UniProtKB">
        <authorList>
            <consortium name="RefSeq"/>
        </authorList>
    </citation>
    <scope>IDENTIFICATION</scope>
    <source>
        <tissue evidence="14">Whole body</tissue>
    </source>
</reference>
<evidence type="ECO:0000256" key="1">
    <source>
        <dbReference type="ARBA" id="ARBA00004123"/>
    </source>
</evidence>
<keyword evidence="3" id="KW-0677">Repeat</keyword>
<dbReference type="PROSITE" id="PS50016">
    <property type="entry name" value="ZF_PHD_2"/>
    <property type="match status" value="2"/>
</dbReference>
<dbReference type="SUPFAM" id="SSF57903">
    <property type="entry name" value="FYVE/PHD zinc finger"/>
    <property type="match status" value="3"/>
</dbReference>
<feature type="compositionally biased region" description="Basic and acidic residues" evidence="11">
    <location>
        <begin position="189"/>
        <end position="202"/>
    </location>
</feature>
<dbReference type="SMART" id="SM00249">
    <property type="entry name" value="PHD"/>
    <property type="match status" value="3"/>
</dbReference>
<evidence type="ECO:0000256" key="10">
    <source>
        <dbReference type="SAM" id="Coils"/>
    </source>
</evidence>
<feature type="compositionally biased region" description="Basic and acidic residues" evidence="11">
    <location>
        <begin position="2400"/>
        <end position="2409"/>
    </location>
</feature>
<keyword evidence="8" id="KW-0539">Nucleus</keyword>
<dbReference type="CDD" id="cd15529">
    <property type="entry name" value="PHD2_PHF10"/>
    <property type="match status" value="1"/>
</dbReference>
<evidence type="ECO:0000313" key="13">
    <source>
        <dbReference type="Proteomes" id="UP000694924"/>
    </source>
</evidence>
<feature type="compositionally biased region" description="Basic and acidic residues" evidence="11">
    <location>
        <begin position="2594"/>
        <end position="2604"/>
    </location>
</feature>
<sequence length="3198" mass="360567">MSESSKMGLFGSKDKNKEQKKEQSKKEDSPDRYAPYCIDSDSETYDTEALSIMDINDIIGVQSDPVSDSTLESEIAALSQIITDSTKVENNQTNIKSNIHSKDMIDNQSISSSEDKDCNHKNILMKNEQYVIEDSTNVSNVDVFNSDESQTIKQKEISEHLESDSCINIDTNVDQGPLSNVCTISSKETHLEQESKSQEESYIKQSSDVSPESTMDEVLSQTNVIEKSSVVSKVNTDQGKNYNTKHDVDSLISIEGISGSLQLIGEAYISEDSQETNFVESDSKKEELPRTFSNVSLAFCEKEKDHSNIQSNEKQSTDNVEIVCQSVTEKLEDSLEHNKVLSENCNVIQETLSTDNDRNMEVNSMNNLKENEQDINLTDQKCNVKELCNINVTNFELNATKETVEEVKLVFDNEDNSHMCEKVETISDEKLEKIYLKDNIVSNDNIETKENIEDEMETKNEMEEKNEISENIQKEEDSTVVLLTNNQLEETDLKCNNELEDTQTLENKSNIENNLEKCSAEQISSIETNDNVKEQNNIWNISEIENMNCTEVINATVSDNNSMNETEDIPSDLILQTDKLETTKESHEEENLTEFCTDLNLIDTKTISVNTETLDSTCKESNVTNILTSPVISEENISKNDIDSNSVENSIESSFNFKDNITENSLVTSCSSSDNNKPSTFTDTTESTMETLDVSEFKSQSDCILPNDPEVLDTCVFQLEKDHSPKNIPISNESTESLENVNEESDNKMDAISDSDNKMDAISDSDKNTINELQDINKIEENDQNDNMDTEESSFEISTQQIDEVSLMETETHEIKEEKQQIQEICTFVEDMDKDEVSSKLLDDDNKTSFSLEEDNIIDDNKTSFSLEEDKTMDDKMICETSEEKDLVSSKLLDDSKKLFSLEENDIIKDKIICETNEEKCDIENTSNIDDLKYNDEILKNNELIVDRKENLEEVNENQIDHQSKKILEKEMDLITDVEKMDLSITECTSNIDENLTKEEDLKEVSQESNDILDVSTSFKSTNTDFQNILQNEEKDDTVGMLLCKTNDSISDNVEDSIQNSISENNLINILDDTPKVTDMFTEEQCPNTQDIVESILDNVTDVADLKHLLSPENNTRNGSDDDLQQSVELATVENEDKELVEKLPEVSSDILNKEIEDPIEASNLDSLEELLDLDLIPETEDVTMKDEKVDKMQEQVETIDKNVNMALFLQQPEEVSSIQENSDYIEHVINNCLTDGNDVSLEETTDKVNIKGYDQDEDNVECKQKELLNINDNTITASLSKHSDDINLQKELDVDNSLQDNNLNMDYVGNSVESIKHLEEGTTKLQIAQDMLLENANQDEEHLNETSLDIDSNQAAPDISELESAVKFLQESEEQTVDSPLLLSPKMVESVVNDISKQTNSNIFVQDEDICNDTSELVAELQDITSDSISISEAEIISEAAKLENERKLAEQIKVNTYNLKENELKEDNLKDNELKEDDLKENELKDNQEKIENIPDTYFDTTTDKVCNNKQILSNESVPSTSSESSKITDRMAIIAESIPKVSILEERLREPPKIEIPTTDITKMCETLTSTKDSLLIPKDAKLSAYQKMLESPKSIDNREPKIVETPKKEMERHDFENVGSPRIILKIAKSAIAECAEPRSPKSPKIRSATNSPNPEDSPGQKLGKIKLKLSKGGHPSIISNEIVEDASQWHTESSSSLSPIGMKIKLSKTGDASILPTEKYESVDDVKEIKHKFEEIKRTESPLGMKIKLSKTGDASIVQQDSKDITTKYKEKLDGMQGSPKRTDSPIGMKIKLLKTGDASIVQLEKQEIFEDHKDGKLKEKVDIISDPPKRTESPIGMKLKLSKSGDVSIVSSPDVTDEGKDVIGKTKERHEASPEIPKRTDSPIGMKIKLSKIKGSASIISIDNNQEEMKEKADIADVPKRTESPFGMKIKLSKSGDASIIHSEVSDDLQEMKQKEKVDVSQDTTKSAEVPCGMKIKMMKYVDTSMGTSELIDRHESSHDASQKTESIGMKIKFSKSGDASIVPPDKQEQTDDHKSKETLQDLPKQTESPIGMKIKLSKTGDASIIQKEVIDNNTNKIINKSDMEYQKNCDISACGKTKISKANDAPLITDSEKREKQQKRKEIESPLEMKIKLSKTGHPTIVSCESHAESAHKSKDTSETAHSCAHRYKESILHKDSPLKILKTGHSTIMQGNRSELTIEPVQLQGKQKMENSLELSSKRKEITISPIETKKSKLETQLSQILPEVTIQPVISRDQKQLLFDPKTSLISRQQMNVISQEISITQVRPSKQADVSMSDKLKDMLSKNVASSPIGSDCEIIEHRPELIIVNENSNSSQDVMIIEEVPAIRMPEVKMPKKRGRPRRNPLPPIAHNSTQLLIPRDPLALDDVSQVQLEHRENERPRRTCRNQKSYAPPKRGRGRGRGKRKLDNPDLPLSKKPRVEQDLNAIEASTMAIITLDESPKPEQTLRKSSELYKALKQPPIDSKSINPMCKMEKQQSLLTVRKDIVKPMDIPKITILDSNVNTQLESVMGSNMEEDKILVKSTMGSTSLDCKGNEKELANMPAEKEQKTTEKTLTDKIIDKTVENARSTTGHESKEMLIPPGHPNWLTPTSKRQTEATSKNEPVPSLQVIDEETRMSAESNSRSQTPARNISTQASETIINEESQGSVLSTATTESEKVKVKNRRMEINFDPDEGPFTVDKIAEYEWPLDRKGETFMIQEQISQYLGVKSFKRKYPDLKRRMVDMEERNYLRENGLVSEAMCDMGLTAVCSSEVLDIMCSDFPDQYEEYRKHMREKQVKEHSKKQKELTAAANAERNRIDLAEMAIQSALSWNISLNKSRKENRKCSLDLQTFTIHVPKKHHKLDTDRKISHYPVALMPGQYTDYYREYTPAELRYYPLNTVLYGPMRPNERKFDSQSEGSQSDSDSDSSSDDSSSSSSEGTQDTEGSQSTMDDVDMEISNQKEETKLKCKMCLKLLNKNGKNEGLIQCGTCNGHVHPSCIELTLDMVPHIQSYAWQCTDCKTCAQCHDPADEDKMLFCDMCDRGYHIYCVGLRRVPVGRWHCQECAVCANCGSKEPGGANSDRNSVAQWQHEYKKGDKNTRVYVSTLCVPCSKLWRKGRYCPHCSRCHTASRLDLEANLVHCSACDKYLHLGCVETKGLGFDKKNYLCDFCAPNRQPLIKPLVSKVFKT</sequence>
<dbReference type="Pfam" id="PF00628">
    <property type="entry name" value="PHD"/>
    <property type="match status" value="2"/>
</dbReference>
<evidence type="ECO:0000256" key="3">
    <source>
        <dbReference type="ARBA" id="ARBA00022737"/>
    </source>
</evidence>
<gene>
    <name evidence="14" type="primary">LOC107066345</name>
</gene>
<feature type="compositionally biased region" description="Polar residues" evidence="11">
    <location>
        <begin position="2615"/>
        <end position="2629"/>
    </location>
</feature>
<proteinExistence type="predicted"/>
<evidence type="ECO:0000256" key="11">
    <source>
        <dbReference type="SAM" id="MobiDB-lite"/>
    </source>
</evidence>
<dbReference type="InterPro" id="IPR013083">
    <property type="entry name" value="Znf_RING/FYVE/PHD"/>
</dbReference>
<dbReference type="InterPro" id="IPR011011">
    <property type="entry name" value="Znf_FYVE_PHD"/>
</dbReference>
<feature type="compositionally biased region" description="Polar residues" evidence="11">
    <location>
        <begin position="203"/>
        <end position="216"/>
    </location>
</feature>
<keyword evidence="5" id="KW-0862">Zinc</keyword>
<comment type="subcellular location">
    <subcellularLocation>
        <location evidence="1">Nucleus</location>
    </subcellularLocation>
</comment>
<feature type="region of interest" description="Disordered" evidence="11">
    <location>
        <begin position="1640"/>
        <end position="1667"/>
    </location>
</feature>
<name>A0ABM1I833_POLDO</name>
<keyword evidence="13" id="KW-1185">Reference proteome</keyword>
<accession>A0ABM1I833</accession>
<feature type="region of interest" description="Disordered" evidence="11">
    <location>
        <begin position="2916"/>
        <end position="2963"/>
    </location>
</feature>
<evidence type="ECO:0000259" key="12">
    <source>
        <dbReference type="PROSITE" id="PS50016"/>
    </source>
</evidence>
<feature type="compositionally biased region" description="Polar residues" evidence="11">
    <location>
        <begin position="2645"/>
        <end position="2659"/>
    </location>
</feature>
<feature type="coiled-coil region" evidence="10">
    <location>
        <begin position="445"/>
        <end position="478"/>
    </location>
</feature>
<evidence type="ECO:0000256" key="8">
    <source>
        <dbReference type="ARBA" id="ARBA00023242"/>
    </source>
</evidence>
<evidence type="ECO:0000256" key="9">
    <source>
        <dbReference type="PROSITE-ProRule" id="PRU00146"/>
    </source>
</evidence>
<organism evidence="13 14">
    <name type="scientific">Polistes dominula</name>
    <name type="common">European paper wasp</name>
    <name type="synonym">Vespa dominula</name>
    <dbReference type="NCBI Taxonomy" id="743375"/>
    <lineage>
        <taxon>Eukaryota</taxon>
        <taxon>Metazoa</taxon>
        <taxon>Ecdysozoa</taxon>
        <taxon>Arthropoda</taxon>
        <taxon>Hexapoda</taxon>
        <taxon>Insecta</taxon>
        <taxon>Pterygota</taxon>
        <taxon>Neoptera</taxon>
        <taxon>Endopterygota</taxon>
        <taxon>Hymenoptera</taxon>
        <taxon>Apocrita</taxon>
        <taxon>Aculeata</taxon>
        <taxon>Vespoidea</taxon>
        <taxon>Vespidae</taxon>
        <taxon>Polistinae</taxon>
        <taxon>Polistini</taxon>
        <taxon>Polistes</taxon>
    </lineage>
</organism>
<keyword evidence="7" id="KW-0804">Transcription</keyword>
<feature type="region of interest" description="Disordered" evidence="11">
    <location>
        <begin position="1"/>
        <end position="39"/>
    </location>
</feature>
<evidence type="ECO:0000313" key="14">
    <source>
        <dbReference type="RefSeq" id="XP_015176370.1"/>
    </source>
</evidence>
<feature type="compositionally biased region" description="Basic and acidic residues" evidence="11">
    <location>
        <begin position="12"/>
        <end position="31"/>
    </location>
</feature>
<dbReference type="PANTHER" id="PTHR45888:SF4">
    <property type="entry name" value="PHD FINGER PROTEIN 10"/>
    <property type="match status" value="1"/>
</dbReference>
<keyword evidence="4 9" id="KW-0863">Zinc-finger</keyword>
<evidence type="ECO:0000256" key="6">
    <source>
        <dbReference type="ARBA" id="ARBA00023015"/>
    </source>
</evidence>
<feature type="compositionally biased region" description="Low complexity" evidence="11">
    <location>
        <begin position="2940"/>
        <end position="2956"/>
    </location>
</feature>
<feature type="region of interest" description="Disordered" evidence="11">
    <location>
        <begin position="2358"/>
        <end position="2445"/>
    </location>
</feature>
<keyword evidence="6" id="KW-0805">Transcription regulation</keyword>
<feature type="region of interest" description="Disordered" evidence="11">
    <location>
        <begin position="2594"/>
        <end position="2632"/>
    </location>
</feature>
<keyword evidence="2" id="KW-0479">Metal-binding</keyword>
<dbReference type="Gene3D" id="3.30.40.10">
    <property type="entry name" value="Zinc/RING finger domain, C3HC4 (zinc finger)"/>
    <property type="match status" value="1"/>
</dbReference>
<feature type="compositionally biased region" description="Basic and acidic residues" evidence="11">
    <location>
        <begin position="1999"/>
        <end position="2009"/>
    </location>
</feature>
<dbReference type="InterPro" id="IPR001965">
    <property type="entry name" value="Znf_PHD"/>
</dbReference>
<dbReference type="CDD" id="cd15489">
    <property type="entry name" value="PHD_SF"/>
    <property type="match status" value="1"/>
</dbReference>
<dbReference type="GeneID" id="107066345"/>
<feature type="compositionally biased region" description="Basic and acidic residues" evidence="11">
    <location>
        <begin position="2032"/>
        <end position="2046"/>
    </location>
</feature>
<feature type="region of interest" description="Disordered" evidence="11">
    <location>
        <begin position="2640"/>
        <end position="2659"/>
    </location>
</feature>
<feature type="region of interest" description="Disordered" evidence="11">
    <location>
        <begin position="189"/>
        <end position="216"/>
    </location>
</feature>
<dbReference type="RefSeq" id="XP_015176370.1">
    <property type="nucleotide sequence ID" value="XM_015320884.1"/>
</dbReference>
<evidence type="ECO:0000256" key="2">
    <source>
        <dbReference type="ARBA" id="ARBA00022723"/>
    </source>
</evidence>
<keyword evidence="10" id="KW-0175">Coiled coil</keyword>
<dbReference type="Proteomes" id="UP000694924">
    <property type="component" value="Unplaced"/>
</dbReference>
<dbReference type="InterPro" id="IPR019787">
    <property type="entry name" value="Znf_PHD-finger"/>
</dbReference>
<dbReference type="CDD" id="cd21085">
    <property type="entry name" value="WH_NTD_PHF10"/>
    <property type="match status" value="1"/>
</dbReference>
<feature type="coiled-coil region" evidence="10">
    <location>
        <begin position="1434"/>
        <end position="1484"/>
    </location>
</feature>
<evidence type="ECO:0000256" key="4">
    <source>
        <dbReference type="ARBA" id="ARBA00022771"/>
    </source>
</evidence>
<dbReference type="PANTHER" id="PTHR45888">
    <property type="entry name" value="HL01030P-RELATED"/>
    <property type="match status" value="1"/>
</dbReference>
<feature type="region of interest" description="Disordered" evidence="11">
    <location>
        <begin position="1999"/>
        <end position="2055"/>
    </location>
</feature>
<evidence type="ECO:0000256" key="5">
    <source>
        <dbReference type="ARBA" id="ARBA00022833"/>
    </source>
</evidence>
<feature type="domain" description="PHD-type" evidence="12">
    <location>
        <begin position="3127"/>
        <end position="3183"/>
    </location>
</feature>
<evidence type="ECO:0000256" key="7">
    <source>
        <dbReference type="ARBA" id="ARBA00023163"/>
    </source>
</evidence>